<evidence type="ECO:0000259" key="1">
    <source>
        <dbReference type="Pfam" id="PF00117"/>
    </source>
</evidence>
<dbReference type="InterPro" id="IPR029062">
    <property type="entry name" value="Class_I_gatase-like"/>
</dbReference>
<name>A0A9P9HNE8_FUSRE</name>
<proteinExistence type="predicted"/>
<dbReference type="Gene3D" id="3.40.50.880">
    <property type="match status" value="1"/>
</dbReference>
<dbReference type="PANTHER" id="PTHR42695:SF5">
    <property type="entry name" value="GLUTAMINE AMIDOTRANSFERASE YLR126C-RELATED"/>
    <property type="match status" value="1"/>
</dbReference>
<dbReference type="RefSeq" id="XP_046052617.1">
    <property type="nucleotide sequence ID" value="XM_046197574.1"/>
</dbReference>
<evidence type="ECO:0000313" key="3">
    <source>
        <dbReference type="Proteomes" id="UP000720189"/>
    </source>
</evidence>
<protein>
    <recommendedName>
        <fullName evidence="1">Glutamine amidotransferase domain-containing protein</fullName>
    </recommendedName>
</protein>
<dbReference type="OrthoDB" id="92161at2759"/>
<comment type="caution">
    <text evidence="2">The sequence shown here is derived from an EMBL/GenBank/DDBJ whole genome shotgun (WGS) entry which is preliminary data.</text>
</comment>
<dbReference type="Pfam" id="PF00117">
    <property type="entry name" value="GATase"/>
    <property type="match status" value="1"/>
</dbReference>
<dbReference type="AlphaFoldDB" id="A0A9P9HNE8"/>
<gene>
    <name evidence="2" type="ORF">BKA55DRAFT_661105</name>
</gene>
<dbReference type="EMBL" id="JAGMUX010000004">
    <property type="protein sequence ID" value="KAH7260740.1"/>
    <property type="molecule type" value="Genomic_DNA"/>
</dbReference>
<reference evidence="2" key="1">
    <citation type="journal article" date="2021" name="Nat. Commun.">
        <title>Genetic determinants of endophytism in the Arabidopsis root mycobiome.</title>
        <authorList>
            <person name="Mesny F."/>
            <person name="Miyauchi S."/>
            <person name="Thiergart T."/>
            <person name="Pickel B."/>
            <person name="Atanasova L."/>
            <person name="Karlsson M."/>
            <person name="Huettel B."/>
            <person name="Barry K.W."/>
            <person name="Haridas S."/>
            <person name="Chen C."/>
            <person name="Bauer D."/>
            <person name="Andreopoulos W."/>
            <person name="Pangilinan J."/>
            <person name="LaButti K."/>
            <person name="Riley R."/>
            <person name="Lipzen A."/>
            <person name="Clum A."/>
            <person name="Drula E."/>
            <person name="Henrissat B."/>
            <person name="Kohler A."/>
            <person name="Grigoriev I.V."/>
            <person name="Martin F.M."/>
            <person name="Hacquard S."/>
        </authorList>
    </citation>
    <scope>NUCLEOTIDE SEQUENCE</scope>
    <source>
        <strain evidence="2">MPI-CAGE-AT-0023</strain>
    </source>
</reference>
<dbReference type="GeneID" id="70227528"/>
<keyword evidence="3" id="KW-1185">Reference proteome</keyword>
<dbReference type="SUPFAM" id="SSF52317">
    <property type="entry name" value="Class I glutamine amidotransferase-like"/>
    <property type="match status" value="1"/>
</dbReference>
<evidence type="ECO:0000313" key="2">
    <source>
        <dbReference type="EMBL" id="KAH7260740.1"/>
    </source>
</evidence>
<sequence>MVSKLMSPQVAINSLITSTMPDAEIKPFYPIIYDILPGASEFYLIDFTGGVFNLTLNVPYPWVEKTLEFIRETAKTCPNTAIVGVCWGHQAVARAMGGKIEFNPYGDRRGIELLGGSQDKSSKIDFALLEFHKRRVARPAQRFVPLAGDSDALLHEEYNIITFQGHPEMTEDVGMAILYADDGAYTGNLSEK</sequence>
<organism evidence="2 3">
    <name type="scientific">Fusarium redolens</name>
    <dbReference type="NCBI Taxonomy" id="48865"/>
    <lineage>
        <taxon>Eukaryota</taxon>
        <taxon>Fungi</taxon>
        <taxon>Dikarya</taxon>
        <taxon>Ascomycota</taxon>
        <taxon>Pezizomycotina</taxon>
        <taxon>Sordariomycetes</taxon>
        <taxon>Hypocreomycetidae</taxon>
        <taxon>Hypocreales</taxon>
        <taxon>Nectriaceae</taxon>
        <taxon>Fusarium</taxon>
        <taxon>Fusarium redolens species complex</taxon>
    </lineage>
</organism>
<dbReference type="GO" id="GO:0005829">
    <property type="term" value="C:cytosol"/>
    <property type="evidence" value="ECO:0007669"/>
    <property type="project" value="TreeGrafter"/>
</dbReference>
<dbReference type="Proteomes" id="UP000720189">
    <property type="component" value="Unassembled WGS sequence"/>
</dbReference>
<dbReference type="PANTHER" id="PTHR42695">
    <property type="entry name" value="GLUTAMINE AMIDOTRANSFERASE YLR126C-RELATED"/>
    <property type="match status" value="1"/>
</dbReference>
<dbReference type="InterPro" id="IPR044992">
    <property type="entry name" value="ChyE-like"/>
</dbReference>
<feature type="domain" description="Glutamine amidotransferase" evidence="1">
    <location>
        <begin position="61"/>
        <end position="172"/>
    </location>
</feature>
<accession>A0A9P9HNE8</accession>
<dbReference type="InterPro" id="IPR017926">
    <property type="entry name" value="GATASE"/>
</dbReference>